<name>A0A473YNH3_LISMN</name>
<accession>A0A473YNH3</accession>
<protein>
    <submittedName>
        <fullName evidence="9">Sigma-70 family RNA polymerase sigma factor</fullName>
    </submittedName>
</protein>
<evidence type="ECO:0000313" key="14">
    <source>
        <dbReference type="Proteomes" id="UP000525068"/>
    </source>
</evidence>
<evidence type="ECO:0000313" key="3">
    <source>
        <dbReference type="EMBL" id="EAG6170558.1"/>
    </source>
</evidence>
<dbReference type="GO" id="GO:0016987">
    <property type="term" value="F:sigma factor activity"/>
    <property type="evidence" value="ECO:0007669"/>
    <property type="project" value="InterPro"/>
</dbReference>
<dbReference type="InterPro" id="IPR013324">
    <property type="entry name" value="RNA_pol_sigma_r3/r4-like"/>
</dbReference>
<dbReference type="Proteomes" id="UP000344343">
    <property type="component" value="Unassembled WGS sequence"/>
</dbReference>
<dbReference type="AlphaFoldDB" id="A0A473YNH3"/>
<dbReference type="InterPro" id="IPR013249">
    <property type="entry name" value="RNA_pol_sigma70_r4_t2"/>
</dbReference>
<dbReference type="EMBL" id="AABFMV010000039">
    <property type="protein sequence ID" value="EAH1617021.1"/>
    <property type="molecule type" value="Genomic_DNA"/>
</dbReference>
<evidence type="ECO:0000313" key="2">
    <source>
        <dbReference type="EMBL" id="EAD5787561.1"/>
    </source>
</evidence>
<reference evidence="13 14" key="2">
    <citation type="submission" date="2019-04" db="EMBL/GenBank/DDBJ databases">
        <authorList>
            <person name="Ashton P.M."/>
            <person name="Dallman T."/>
            <person name="Nair S."/>
            <person name="De Pinna E."/>
            <person name="Peters T."/>
            <person name="Grant K."/>
        </authorList>
    </citation>
    <scope>NUCLEOTIDE SEQUENCE [LARGE SCALE GENOMIC DNA]</scope>
    <source>
        <strain evidence="5 16">429821</strain>
        <strain evidence="9 14">562417</strain>
        <strain evidence="11 15">562428</strain>
        <strain evidence="7 13">563356</strain>
    </source>
</reference>
<dbReference type="Proteomes" id="UP000525068">
    <property type="component" value="Unassembled WGS sequence"/>
</dbReference>
<evidence type="ECO:0000259" key="1">
    <source>
        <dbReference type="Pfam" id="PF08281"/>
    </source>
</evidence>
<evidence type="ECO:0000313" key="7">
    <source>
        <dbReference type="EMBL" id="EAH0218893.1"/>
    </source>
</evidence>
<evidence type="ECO:0000313" key="16">
    <source>
        <dbReference type="Proteomes" id="UP000548826"/>
    </source>
</evidence>
<dbReference type="Gene3D" id="1.10.10.10">
    <property type="entry name" value="Winged helix-like DNA-binding domain superfamily/Winged helix DNA-binding domain"/>
    <property type="match status" value="1"/>
</dbReference>
<proteinExistence type="predicted"/>
<reference evidence="3 17" key="1">
    <citation type="submission" date="2018-06" db="EMBL/GenBank/DDBJ databases">
        <authorList>
            <consortium name="GenomeTrakr: Next Generation Sequencing Network for Food Pathogen Tracability"/>
        </authorList>
    </citation>
    <scope>NUCLEOTIDE SEQUENCE [LARGE SCALE GENOMIC DNA]</scope>
    <source>
        <strain evidence="2 12">FDA00013853</strain>
        <strain evidence="3 17">FLAG-38921</strain>
    </source>
</reference>
<dbReference type="GO" id="GO:0003677">
    <property type="term" value="F:DNA binding"/>
    <property type="evidence" value="ECO:0007669"/>
    <property type="project" value="InterPro"/>
</dbReference>
<evidence type="ECO:0000313" key="13">
    <source>
        <dbReference type="Proteomes" id="UP000517258"/>
    </source>
</evidence>
<evidence type="ECO:0000313" key="9">
    <source>
        <dbReference type="EMBL" id="EAH1615748.1"/>
    </source>
</evidence>
<feature type="domain" description="RNA polymerase sigma factor 70 region 4 type 2" evidence="1">
    <location>
        <begin position="107"/>
        <end position="156"/>
    </location>
</feature>
<evidence type="ECO:0000313" key="12">
    <source>
        <dbReference type="Proteomes" id="UP000344343"/>
    </source>
</evidence>
<evidence type="ECO:0000313" key="8">
    <source>
        <dbReference type="EMBL" id="EAH0219932.1"/>
    </source>
</evidence>
<dbReference type="EMBL" id="AAANYR010000008">
    <property type="protein sequence ID" value="EAD5787561.1"/>
    <property type="molecule type" value="Genomic_DNA"/>
</dbReference>
<dbReference type="EMBL" id="AABCVX010000008">
    <property type="protein sequence ID" value="EAG6170558.1"/>
    <property type="molecule type" value="Genomic_DNA"/>
</dbReference>
<dbReference type="Proteomes" id="UP000548826">
    <property type="component" value="Unassembled WGS sequence"/>
</dbReference>
<evidence type="ECO:0000313" key="15">
    <source>
        <dbReference type="Proteomes" id="UP000529135"/>
    </source>
</evidence>
<dbReference type="EMBL" id="AABEQV010000042">
    <property type="protein sequence ID" value="EAG9858644.1"/>
    <property type="molecule type" value="Genomic_DNA"/>
</dbReference>
<dbReference type="SUPFAM" id="SSF88659">
    <property type="entry name" value="Sigma3 and sigma4 domains of RNA polymerase sigma factors"/>
    <property type="match status" value="1"/>
</dbReference>
<sequence length="163" mass="19592">MVRKNVTSKKNRITYKYYDVFNKVVDEITPVNEETEMWIADLHQKDIDDFNADRREKYHFPFSLEGYNEKLFDGESTNRYLGDNTYNPYQVMLDAFEQEERMQKVVKIRQVFEELDPKLKEIATKVYIENRTRVDVAAEMGISESMVRKHLAKVRKIFEENFK</sequence>
<dbReference type="Proteomes" id="UP000529135">
    <property type="component" value="Unassembled WGS sequence"/>
</dbReference>
<gene>
    <name evidence="9" type="ORF">D4271_10035</name>
    <name evidence="10" type="ORF">D4271_16610</name>
    <name evidence="5" type="ORF">D4C60_11300</name>
    <name evidence="6" type="ORF">D4C60_16770</name>
    <name evidence="7" type="ORF">D4D89_11240</name>
    <name evidence="8" type="ORF">D4D89_16650</name>
    <name evidence="11" type="ORF">D5M70_09970</name>
    <name evidence="3" type="ORF">DCT16_14355</name>
    <name evidence="4" type="ORF">DCT16_15540</name>
    <name evidence="2" type="ORF">EX365_13430</name>
</gene>
<organism evidence="9 14">
    <name type="scientific">Listeria monocytogenes</name>
    <dbReference type="NCBI Taxonomy" id="1639"/>
    <lineage>
        <taxon>Bacteria</taxon>
        <taxon>Bacillati</taxon>
        <taxon>Bacillota</taxon>
        <taxon>Bacilli</taxon>
        <taxon>Bacillales</taxon>
        <taxon>Listeriaceae</taxon>
        <taxon>Listeria</taxon>
    </lineage>
</organism>
<evidence type="ECO:0000313" key="4">
    <source>
        <dbReference type="EMBL" id="EAG6170785.1"/>
    </source>
</evidence>
<dbReference type="GO" id="GO:0006352">
    <property type="term" value="P:DNA-templated transcription initiation"/>
    <property type="evidence" value="ECO:0007669"/>
    <property type="project" value="InterPro"/>
</dbReference>
<comment type="caution">
    <text evidence="9">The sequence shown here is derived from an EMBL/GenBank/DDBJ whole genome shotgun (WGS) entry which is preliminary data.</text>
</comment>
<evidence type="ECO:0000313" key="11">
    <source>
        <dbReference type="EMBL" id="EAH3127633.1"/>
    </source>
</evidence>
<dbReference type="InterPro" id="IPR036388">
    <property type="entry name" value="WH-like_DNA-bd_sf"/>
</dbReference>
<evidence type="ECO:0000313" key="6">
    <source>
        <dbReference type="EMBL" id="EAG9858644.1"/>
    </source>
</evidence>
<evidence type="ECO:0000313" key="5">
    <source>
        <dbReference type="EMBL" id="EAG9857581.1"/>
    </source>
</evidence>
<dbReference type="EMBL" id="AABFMV010000007">
    <property type="protein sequence ID" value="EAH1615748.1"/>
    <property type="molecule type" value="Genomic_DNA"/>
</dbReference>
<dbReference type="RefSeq" id="WP_064034162.1">
    <property type="nucleotide sequence ID" value="NZ_CAAVEO010000005.1"/>
</dbReference>
<dbReference type="EMBL" id="AABCVX010000020">
    <property type="protein sequence ID" value="EAG6170785.1"/>
    <property type="molecule type" value="Genomic_DNA"/>
</dbReference>
<dbReference type="EMBL" id="AABGFX010000007">
    <property type="protein sequence ID" value="EAH3127633.1"/>
    <property type="molecule type" value="Genomic_DNA"/>
</dbReference>
<dbReference type="EMBL" id="AABEQV010000007">
    <property type="protein sequence ID" value="EAG9857581.1"/>
    <property type="molecule type" value="Genomic_DNA"/>
</dbReference>
<dbReference type="Proteomes" id="UP000566721">
    <property type="component" value="Unassembled WGS sequence"/>
</dbReference>
<evidence type="ECO:0000313" key="17">
    <source>
        <dbReference type="Proteomes" id="UP000566721"/>
    </source>
</evidence>
<dbReference type="EMBL" id="AABEVI010000007">
    <property type="protein sequence ID" value="EAH0218893.1"/>
    <property type="molecule type" value="Genomic_DNA"/>
</dbReference>
<dbReference type="Pfam" id="PF08281">
    <property type="entry name" value="Sigma70_r4_2"/>
    <property type="match status" value="1"/>
</dbReference>
<dbReference type="EMBL" id="AABEVI010000051">
    <property type="protein sequence ID" value="EAH0219932.1"/>
    <property type="molecule type" value="Genomic_DNA"/>
</dbReference>
<dbReference type="Proteomes" id="UP000517258">
    <property type="component" value="Unassembled WGS sequence"/>
</dbReference>
<evidence type="ECO:0000313" key="10">
    <source>
        <dbReference type="EMBL" id="EAH1617021.1"/>
    </source>
</evidence>